<dbReference type="eggNOG" id="COG4244">
    <property type="taxonomic scope" value="Bacteria"/>
</dbReference>
<feature type="transmembrane region" description="Helical" evidence="1">
    <location>
        <begin position="38"/>
        <end position="54"/>
    </location>
</feature>
<dbReference type="Pfam" id="PF09990">
    <property type="entry name" value="DUF2231"/>
    <property type="match status" value="1"/>
</dbReference>
<evidence type="ECO:0000259" key="2">
    <source>
        <dbReference type="Pfam" id="PF09990"/>
    </source>
</evidence>
<sequence>MLHPATAHFAMVLPIVASVFGLIYLFTKTEGMSKISSRTTLFAALAMIGVWYTGNEAGPQIYDYLSVQGKAELVEHKTLGLYLAIAIGIIALLKMAGCKLKNFMLEALAVVLLLAVTATTFLQGKMGGELVYNYGMPFKSYMIEKKLKKASVNAGQTEESDEKVEYYEDAIDEINSLSKKVDKIYGNSEVQAKDKE</sequence>
<gene>
    <name evidence="3" type="ORF">SMGD1_1169</name>
</gene>
<name>H1FYZ8_SULGG</name>
<dbReference type="EMBL" id="AFRZ01000001">
    <property type="protein sequence ID" value="EHP29693.1"/>
    <property type="molecule type" value="Genomic_DNA"/>
</dbReference>
<proteinExistence type="predicted"/>
<evidence type="ECO:0000256" key="1">
    <source>
        <dbReference type="SAM" id="Phobius"/>
    </source>
</evidence>
<evidence type="ECO:0000313" key="4">
    <source>
        <dbReference type="Proteomes" id="UP000006431"/>
    </source>
</evidence>
<reference evidence="3 4" key="1">
    <citation type="journal article" date="2012" name="Proc. Natl. Acad. Sci. U.S.A.">
        <title>Genome and physiology of a model Epsilonproteobacterium responsible for sulfide detoxification in marine oxygen depletion zones.</title>
        <authorList>
            <person name="Grote J."/>
            <person name="Schott T."/>
            <person name="Bruckner C.G."/>
            <person name="Glockner F.O."/>
            <person name="Jost G."/>
            <person name="Teeling H."/>
            <person name="Labrenz M."/>
            <person name="Jurgens K."/>
        </authorList>
    </citation>
    <scope>NUCLEOTIDE SEQUENCE [LARGE SCALE GENOMIC DNA]</scope>
    <source>
        <strain evidence="3 4">GD1</strain>
    </source>
</reference>
<dbReference type="PATRIC" id="fig|929558.5.peg.1161"/>
<feature type="transmembrane region" description="Helical" evidence="1">
    <location>
        <begin position="6"/>
        <end position="26"/>
    </location>
</feature>
<dbReference type="AlphaFoldDB" id="H1FYZ8"/>
<dbReference type="Proteomes" id="UP000006431">
    <property type="component" value="Unassembled WGS sequence"/>
</dbReference>
<keyword evidence="4" id="KW-1185">Reference proteome</keyword>
<evidence type="ECO:0000313" key="3">
    <source>
        <dbReference type="EMBL" id="EHP29693.1"/>
    </source>
</evidence>
<keyword evidence="1" id="KW-1133">Transmembrane helix</keyword>
<dbReference type="STRING" id="929558.SMGD1_1169"/>
<dbReference type="HOGENOM" id="CLU_1389605_0_0_7"/>
<organism evidence="3 4">
    <name type="scientific">Sulfurimonas gotlandica (strain DSM 19862 / JCM 16533 / GD1)</name>
    <dbReference type="NCBI Taxonomy" id="929558"/>
    <lineage>
        <taxon>Bacteria</taxon>
        <taxon>Pseudomonadati</taxon>
        <taxon>Campylobacterota</taxon>
        <taxon>Epsilonproteobacteria</taxon>
        <taxon>Campylobacterales</taxon>
        <taxon>Sulfurimonadaceae</taxon>
        <taxon>Sulfurimonas</taxon>
    </lineage>
</organism>
<accession>H1FYZ8</accession>
<protein>
    <recommendedName>
        <fullName evidence="2">DUF2231 domain-containing protein</fullName>
    </recommendedName>
</protein>
<keyword evidence="1" id="KW-0472">Membrane</keyword>
<feature type="domain" description="DUF2231" evidence="2">
    <location>
        <begin position="2"/>
        <end position="136"/>
    </location>
</feature>
<feature type="transmembrane region" description="Helical" evidence="1">
    <location>
        <begin position="103"/>
        <end position="122"/>
    </location>
</feature>
<feature type="transmembrane region" description="Helical" evidence="1">
    <location>
        <begin position="79"/>
        <end position="96"/>
    </location>
</feature>
<keyword evidence="1" id="KW-0812">Transmembrane</keyword>
<dbReference type="InterPro" id="IPR019251">
    <property type="entry name" value="DUF2231_TM"/>
</dbReference>
<comment type="caution">
    <text evidence="3">The sequence shown here is derived from an EMBL/GenBank/DDBJ whole genome shotgun (WGS) entry which is preliminary data.</text>
</comment>